<dbReference type="Pfam" id="PF01370">
    <property type="entry name" value="Epimerase"/>
    <property type="match status" value="1"/>
</dbReference>
<comment type="similarity">
    <text evidence="1">Belongs to the NAD(P)-dependent epimerase/dehydratase family.</text>
</comment>
<dbReference type="EMBL" id="CP022743">
    <property type="protein sequence ID" value="ASU35129.1"/>
    <property type="molecule type" value="Genomic_DNA"/>
</dbReference>
<dbReference type="PANTHER" id="PTHR43000">
    <property type="entry name" value="DTDP-D-GLUCOSE 4,6-DEHYDRATASE-RELATED"/>
    <property type="match status" value="1"/>
</dbReference>
<evidence type="ECO:0000313" key="4">
    <source>
        <dbReference type="Proteomes" id="UP000215002"/>
    </source>
</evidence>
<evidence type="ECO:0000313" key="3">
    <source>
        <dbReference type="EMBL" id="ASU35129.1"/>
    </source>
</evidence>
<name>A0A223NZ10_9SPHI</name>
<sequence>MKIIVIGSQGFIGSNACRYFNENGNQTWGCGVSENVDDPNYFQVERFFPDYNNIFKLRQFDICINASGSPGVGFSMEHPQDDFRMNVTNVYALVNAIRLYNPECKLINLSSAAVYGNAEKLPLTERADLKPLSPYGFHKMLTEQVVNEFHQIYGIATCSFRIFSAYGPGIKKQLLWDIYQKAIESKDGYVNLFGKGNETRDFIFIEDLLDAINLVINKGLFNGDVFNLGSGSETSVETVASTFLNIINPSLQVKFNGIQKHGDPLFWKADIGKLASLGFIPATPLESGLKRYFKWIEKEKSK</sequence>
<dbReference type="Gene3D" id="3.40.50.720">
    <property type="entry name" value="NAD(P)-binding Rossmann-like Domain"/>
    <property type="match status" value="1"/>
</dbReference>
<accession>A0A223NZ10</accession>
<organism evidence="3 4">
    <name type="scientific">Mucilaginibacter xinganensis</name>
    <dbReference type="NCBI Taxonomy" id="1234841"/>
    <lineage>
        <taxon>Bacteria</taxon>
        <taxon>Pseudomonadati</taxon>
        <taxon>Bacteroidota</taxon>
        <taxon>Sphingobacteriia</taxon>
        <taxon>Sphingobacteriales</taxon>
        <taxon>Sphingobacteriaceae</taxon>
        <taxon>Mucilaginibacter</taxon>
    </lineage>
</organism>
<dbReference type="SUPFAM" id="SSF51735">
    <property type="entry name" value="NAD(P)-binding Rossmann-fold domains"/>
    <property type="match status" value="1"/>
</dbReference>
<evidence type="ECO:0000259" key="2">
    <source>
        <dbReference type="Pfam" id="PF01370"/>
    </source>
</evidence>
<dbReference type="InterPro" id="IPR001509">
    <property type="entry name" value="Epimerase_deHydtase"/>
</dbReference>
<gene>
    <name evidence="3" type="ORF">MuYL_3244</name>
</gene>
<feature type="domain" description="NAD-dependent epimerase/dehydratase" evidence="2">
    <location>
        <begin position="3"/>
        <end position="229"/>
    </location>
</feature>
<dbReference type="Proteomes" id="UP000215002">
    <property type="component" value="Chromosome"/>
</dbReference>
<keyword evidence="4" id="KW-1185">Reference proteome</keyword>
<evidence type="ECO:0000256" key="1">
    <source>
        <dbReference type="ARBA" id="ARBA00007637"/>
    </source>
</evidence>
<dbReference type="InterPro" id="IPR036291">
    <property type="entry name" value="NAD(P)-bd_dom_sf"/>
</dbReference>
<dbReference type="AlphaFoldDB" id="A0A223NZ10"/>
<proteinExistence type="inferred from homology"/>
<dbReference type="OrthoDB" id="329806at2"/>
<dbReference type="KEGG" id="muc:MuYL_3244"/>
<reference evidence="3 4" key="1">
    <citation type="submission" date="2017-08" db="EMBL/GenBank/DDBJ databases">
        <title>Complete genome sequence of Mucilaginibacter sp. strain BJC16-A31.</title>
        <authorList>
            <consortium name="Henan University of Science and Technology"/>
            <person name="You X."/>
        </authorList>
    </citation>
    <scope>NUCLEOTIDE SEQUENCE [LARGE SCALE GENOMIC DNA]</scope>
    <source>
        <strain evidence="3 4">BJC16-A31</strain>
    </source>
</reference>
<protein>
    <recommendedName>
        <fullName evidence="2">NAD-dependent epimerase/dehydratase domain-containing protein</fullName>
    </recommendedName>
</protein>
<dbReference type="RefSeq" id="WP_094571374.1">
    <property type="nucleotide sequence ID" value="NZ_CP022743.1"/>
</dbReference>